<organism evidence="8 9">
    <name type="scientific">Megaselia scalaris</name>
    <name type="common">Humpbacked fly</name>
    <name type="synonym">Phora scalaris</name>
    <dbReference type="NCBI Taxonomy" id="36166"/>
    <lineage>
        <taxon>Eukaryota</taxon>
        <taxon>Metazoa</taxon>
        <taxon>Ecdysozoa</taxon>
        <taxon>Arthropoda</taxon>
        <taxon>Hexapoda</taxon>
        <taxon>Insecta</taxon>
        <taxon>Pterygota</taxon>
        <taxon>Neoptera</taxon>
        <taxon>Endopterygota</taxon>
        <taxon>Diptera</taxon>
        <taxon>Brachycera</taxon>
        <taxon>Muscomorpha</taxon>
        <taxon>Platypezoidea</taxon>
        <taxon>Phoridae</taxon>
        <taxon>Megaseliini</taxon>
        <taxon>Megaselia</taxon>
    </lineage>
</organism>
<dbReference type="Gene3D" id="4.10.400.10">
    <property type="entry name" value="Low-density Lipoprotein Receptor"/>
    <property type="match status" value="2"/>
</dbReference>
<dbReference type="FunFam" id="4.10.400.10:FF:000062">
    <property type="entry name" value="Terribly reduced optic lobes, isoform AI"/>
    <property type="match status" value="1"/>
</dbReference>
<dbReference type="Proteomes" id="UP000015102">
    <property type="component" value="Unassembled WGS sequence"/>
</dbReference>
<dbReference type="EMBL" id="CAQQ02041918">
    <property type="status" value="NOT_ANNOTATED_CDS"/>
    <property type="molecule type" value="Genomic_DNA"/>
</dbReference>
<accession>T1GG71</accession>
<evidence type="ECO:0000259" key="7">
    <source>
        <dbReference type="PROSITE" id="PS51115"/>
    </source>
</evidence>
<dbReference type="AlphaFoldDB" id="T1GG71"/>
<reference evidence="8" key="2">
    <citation type="submission" date="2015-06" db="UniProtKB">
        <authorList>
            <consortium name="EnsemblMetazoa"/>
        </authorList>
    </citation>
    <scope>IDENTIFICATION</scope>
</reference>
<dbReference type="PROSITE" id="PS01248">
    <property type="entry name" value="EGF_LAM_1"/>
    <property type="match status" value="2"/>
</dbReference>
<dbReference type="InterPro" id="IPR036055">
    <property type="entry name" value="LDL_receptor-like_sf"/>
</dbReference>
<dbReference type="InterPro" id="IPR050440">
    <property type="entry name" value="Laminin/Netrin_ECM"/>
</dbReference>
<dbReference type="InterPro" id="IPR002049">
    <property type="entry name" value="LE_dom"/>
</dbReference>
<comment type="caution">
    <text evidence="6">Lacks conserved residue(s) required for the propagation of feature annotation.</text>
</comment>
<evidence type="ECO:0000256" key="1">
    <source>
        <dbReference type="ARBA" id="ARBA00022729"/>
    </source>
</evidence>
<feature type="disulfide bond" evidence="6">
    <location>
        <begin position="99"/>
        <end position="111"/>
    </location>
</feature>
<evidence type="ECO:0000256" key="3">
    <source>
        <dbReference type="ARBA" id="ARBA00023157"/>
    </source>
</evidence>
<feature type="disulfide bond" evidence="6">
    <location>
        <begin position="106"/>
        <end position="124"/>
    </location>
</feature>
<dbReference type="GO" id="GO:0009887">
    <property type="term" value="P:animal organ morphogenesis"/>
    <property type="evidence" value="ECO:0007669"/>
    <property type="project" value="TreeGrafter"/>
</dbReference>
<dbReference type="Gene3D" id="2.170.300.10">
    <property type="entry name" value="Tie2 ligand-binding domain superfamily"/>
    <property type="match status" value="1"/>
</dbReference>
<feature type="domain" description="Laminin IV type A" evidence="7">
    <location>
        <begin position="399"/>
        <end position="578"/>
    </location>
</feature>
<dbReference type="SUPFAM" id="SSF57196">
    <property type="entry name" value="EGF/Laminin"/>
    <property type="match status" value="1"/>
</dbReference>
<sequence>GASDVNGRLEIPNIRIEDSGDYVCQAIGFSNHIPGQSVHVSLIVEQHKFIPETHVFCNAYNESTCMDGITCIDRNFICDGRPQCPDSSDEFSCSINKKCQPNQFMCRNGKCVAKFWRCDGENDCGDNSDEESCGQTPVSGPCKNSADVILVGKRYSLFYYNNELPSSISVLLYPGKLLKANNMPATTEEVIYTLSELTNILVKISYSRQTNVILSEMSINSADTNVFKELCSCPPGYSGSSCEKCEPGYSKNRNGKCIAVQECPAGTYGDLTRDIPCTECACPGNGRNYADGCRLDDYGQVVCNCRRGYTGRRCEICDSGYIGNPLNGIECEIPRSQCNMDGTLRINPDEGAKCDRCKPSSFFLNSNSESGCINCFCSGVSSECRSSSLYRDTIYSRGSNLNDIKLSTFLADGITTHYNSVQSVLRGAELTHSRDTNDLLYWKLPDLFLNNKVKSYGGFLNYTLRYAPSQGGAMSKNAAADVIIKSANEIEIQHFRRTPLSAGQSSSYSIPLFEQLWQRKDRVVINREYFLMALSNIEAIYIKATYTTTTSEVVLNEVSMDIAIENFTGREQAYEVEECVCPEEYVGLSCEYCAPGYTRNYESGLYLGSCEPCSCNGNSNECDSETGVCQ</sequence>
<dbReference type="SUPFAM" id="SSF57424">
    <property type="entry name" value="LDL receptor-like module"/>
    <property type="match status" value="2"/>
</dbReference>
<dbReference type="EMBL" id="CAQQ02041919">
    <property type="status" value="NOT_ANNOTATED_CDS"/>
    <property type="molecule type" value="Genomic_DNA"/>
</dbReference>
<name>T1GG71_MEGSC</name>
<evidence type="ECO:0000256" key="4">
    <source>
        <dbReference type="ARBA" id="ARBA00023180"/>
    </source>
</evidence>
<dbReference type="HOGENOM" id="CLU_463320_0_0_1"/>
<reference evidence="9" key="1">
    <citation type="submission" date="2013-02" db="EMBL/GenBank/DDBJ databases">
        <authorList>
            <person name="Hughes D."/>
        </authorList>
    </citation>
    <scope>NUCLEOTIDE SEQUENCE</scope>
    <source>
        <strain>Durham</strain>
        <strain evidence="9">NC isolate 2 -- Noor lab</strain>
    </source>
</reference>
<evidence type="ECO:0000256" key="5">
    <source>
        <dbReference type="ARBA" id="ARBA00023292"/>
    </source>
</evidence>
<dbReference type="GO" id="GO:0009888">
    <property type="term" value="P:tissue development"/>
    <property type="evidence" value="ECO:0007669"/>
    <property type="project" value="TreeGrafter"/>
</dbReference>
<dbReference type="STRING" id="36166.T1GG71"/>
<feature type="disulfide bond" evidence="6">
    <location>
        <begin position="118"/>
        <end position="133"/>
    </location>
</feature>
<dbReference type="PROSITE" id="PS51115">
    <property type="entry name" value="LAMININ_IVA"/>
    <property type="match status" value="1"/>
</dbReference>
<keyword evidence="5" id="KW-0424">Laminin EGF-like domain</keyword>
<dbReference type="GO" id="GO:0030154">
    <property type="term" value="P:cell differentiation"/>
    <property type="evidence" value="ECO:0007669"/>
    <property type="project" value="UniProtKB-ARBA"/>
</dbReference>
<dbReference type="PROSITE" id="PS01209">
    <property type="entry name" value="LDLRA_1"/>
    <property type="match status" value="1"/>
</dbReference>
<dbReference type="SUPFAM" id="SSF48726">
    <property type="entry name" value="Immunoglobulin"/>
    <property type="match status" value="1"/>
</dbReference>
<proteinExistence type="predicted"/>
<dbReference type="Pfam" id="PF00052">
    <property type="entry name" value="Laminin_B"/>
    <property type="match status" value="2"/>
</dbReference>
<dbReference type="InterPro" id="IPR000034">
    <property type="entry name" value="Laminin_IV"/>
</dbReference>
<dbReference type="GO" id="GO:0048731">
    <property type="term" value="P:system development"/>
    <property type="evidence" value="ECO:0007669"/>
    <property type="project" value="UniProtKB-ARBA"/>
</dbReference>
<keyword evidence="9" id="KW-1185">Reference proteome</keyword>
<keyword evidence="3 6" id="KW-1015">Disulfide bond</keyword>
<dbReference type="Pfam" id="PF00057">
    <property type="entry name" value="Ldl_recept_a"/>
    <property type="match status" value="2"/>
</dbReference>
<evidence type="ECO:0000256" key="6">
    <source>
        <dbReference type="PROSITE-ProRule" id="PRU00124"/>
    </source>
</evidence>
<evidence type="ECO:0000313" key="8">
    <source>
        <dbReference type="EnsemblMetazoa" id="MESCA002381-PA"/>
    </source>
</evidence>
<dbReference type="EnsemblMetazoa" id="MESCA002381-RA">
    <property type="protein sequence ID" value="MESCA002381-PA"/>
    <property type="gene ID" value="MESCA002381"/>
</dbReference>
<protein>
    <recommendedName>
        <fullName evidence="7">Laminin IV type A domain-containing protein</fullName>
    </recommendedName>
</protein>
<evidence type="ECO:0000256" key="2">
    <source>
        <dbReference type="ARBA" id="ARBA00022737"/>
    </source>
</evidence>
<dbReference type="PROSITE" id="PS50068">
    <property type="entry name" value="LDLRA_2"/>
    <property type="match status" value="2"/>
</dbReference>
<dbReference type="Gene3D" id="2.10.25.10">
    <property type="entry name" value="Laminin"/>
    <property type="match status" value="2"/>
</dbReference>
<evidence type="ECO:0000313" key="9">
    <source>
        <dbReference type="Proteomes" id="UP000015102"/>
    </source>
</evidence>
<dbReference type="SMART" id="SM00180">
    <property type="entry name" value="EGF_Lam"/>
    <property type="match status" value="1"/>
</dbReference>
<keyword evidence="4" id="KW-0325">Glycoprotein</keyword>
<dbReference type="PANTHER" id="PTHR10574">
    <property type="entry name" value="NETRIN/LAMININ-RELATED"/>
    <property type="match status" value="1"/>
</dbReference>
<dbReference type="OMA" id="CRSSTWY"/>
<dbReference type="InterPro" id="IPR023415">
    <property type="entry name" value="LDLR_class-A_CS"/>
</dbReference>
<dbReference type="InterPro" id="IPR002172">
    <property type="entry name" value="LDrepeatLR_classA_rpt"/>
</dbReference>
<dbReference type="InterPro" id="IPR036179">
    <property type="entry name" value="Ig-like_dom_sf"/>
</dbReference>
<dbReference type="SMART" id="SM00281">
    <property type="entry name" value="LamB"/>
    <property type="match status" value="1"/>
</dbReference>
<keyword evidence="2" id="KW-0677">Repeat</keyword>
<dbReference type="CDD" id="cd00055">
    <property type="entry name" value="EGF_Lam"/>
    <property type="match status" value="1"/>
</dbReference>
<dbReference type="SMART" id="SM00192">
    <property type="entry name" value="LDLa"/>
    <property type="match status" value="2"/>
</dbReference>
<dbReference type="CDD" id="cd00112">
    <property type="entry name" value="LDLa"/>
    <property type="match status" value="2"/>
</dbReference>
<dbReference type="PRINTS" id="PR00261">
    <property type="entry name" value="LDLRECEPTOR"/>
</dbReference>
<dbReference type="Pfam" id="PF00053">
    <property type="entry name" value="EGF_laminin"/>
    <property type="match status" value="3"/>
</dbReference>
<keyword evidence="1" id="KW-0732">Signal</keyword>
<dbReference type="PANTHER" id="PTHR10574:SF444">
    <property type="entry name" value="BASEMENT MEMBRANE-SPECIFIC HEPARAN SULFATE PROTEOGLYCAN CORE PROTEIN"/>
    <property type="match status" value="1"/>
</dbReference>
<feature type="disulfide bond" evidence="6">
    <location>
        <begin position="78"/>
        <end position="93"/>
    </location>
</feature>